<evidence type="ECO:0000256" key="1">
    <source>
        <dbReference type="SAM" id="MobiDB-lite"/>
    </source>
</evidence>
<gene>
    <name evidence="2" type="ORF">GCM10023205_78120</name>
</gene>
<proteinExistence type="predicted"/>
<organism evidence="2 3">
    <name type="scientific">Yinghuangia aomiensis</name>
    <dbReference type="NCBI Taxonomy" id="676205"/>
    <lineage>
        <taxon>Bacteria</taxon>
        <taxon>Bacillati</taxon>
        <taxon>Actinomycetota</taxon>
        <taxon>Actinomycetes</taxon>
        <taxon>Kitasatosporales</taxon>
        <taxon>Streptomycetaceae</taxon>
        <taxon>Yinghuangia</taxon>
    </lineage>
</organism>
<accession>A0ABP9IBP4</accession>
<evidence type="ECO:0000313" key="3">
    <source>
        <dbReference type="Proteomes" id="UP001500466"/>
    </source>
</evidence>
<reference evidence="3" key="1">
    <citation type="journal article" date="2019" name="Int. J. Syst. Evol. Microbiol.">
        <title>The Global Catalogue of Microorganisms (GCM) 10K type strain sequencing project: providing services to taxonomists for standard genome sequencing and annotation.</title>
        <authorList>
            <consortium name="The Broad Institute Genomics Platform"/>
            <consortium name="The Broad Institute Genome Sequencing Center for Infectious Disease"/>
            <person name="Wu L."/>
            <person name="Ma J."/>
        </authorList>
    </citation>
    <scope>NUCLEOTIDE SEQUENCE [LARGE SCALE GENOMIC DNA]</scope>
    <source>
        <strain evidence="3">JCM 17986</strain>
    </source>
</reference>
<protein>
    <submittedName>
        <fullName evidence="2">Uncharacterized protein</fullName>
    </submittedName>
</protein>
<dbReference type="Proteomes" id="UP001500466">
    <property type="component" value="Unassembled WGS sequence"/>
</dbReference>
<sequence length="84" mass="8659">MPGLLVPSRVAVDSSTREVERKGEAASGKAIAPAPAVACCLPFRAQAGTETNEGETPGRTRSGPSPPLKCRDPRGIWRGSCAAV</sequence>
<dbReference type="EMBL" id="BAABHS010000050">
    <property type="protein sequence ID" value="GAA4993794.1"/>
    <property type="molecule type" value="Genomic_DNA"/>
</dbReference>
<feature type="region of interest" description="Disordered" evidence="1">
    <location>
        <begin position="48"/>
        <end position="72"/>
    </location>
</feature>
<comment type="caution">
    <text evidence="2">The sequence shown here is derived from an EMBL/GenBank/DDBJ whole genome shotgun (WGS) entry which is preliminary data.</text>
</comment>
<evidence type="ECO:0000313" key="2">
    <source>
        <dbReference type="EMBL" id="GAA4993794.1"/>
    </source>
</evidence>
<keyword evidence="3" id="KW-1185">Reference proteome</keyword>
<name>A0ABP9IBP4_9ACTN</name>